<protein>
    <recommendedName>
        <fullName evidence="3">GIY-YIG domain-containing protein</fullName>
    </recommendedName>
</protein>
<dbReference type="AlphaFoldDB" id="A0A1H3PGD4"/>
<sequence>MEEITITWHGPYKLHNIDKYSIVNKTGIYAIYRVFGNNETLQYIGKTERPFVYRINEHAKDWLHVYRGQLFIRFGVLSFEPGKKFSSKKLDDVESLLITYCKPSENTSNYKYYRGRENIKITNNGRVGLIPKIISTNMLEWC</sequence>
<dbReference type="RefSeq" id="WP_091729303.1">
    <property type="nucleotide sequence ID" value="NZ_FNQE01000014.1"/>
</dbReference>
<dbReference type="EMBL" id="FNQE01000014">
    <property type="protein sequence ID" value="SDY99865.1"/>
    <property type="molecule type" value="Genomic_DNA"/>
</dbReference>
<dbReference type="Proteomes" id="UP000198625">
    <property type="component" value="Unassembled WGS sequence"/>
</dbReference>
<accession>A0A1H3PGD4</accession>
<name>A0A1H3PGD4_9FIRM</name>
<dbReference type="CDD" id="cd00719">
    <property type="entry name" value="GIY-YIG_SF"/>
    <property type="match status" value="1"/>
</dbReference>
<evidence type="ECO:0000313" key="2">
    <source>
        <dbReference type="Proteomes" id="UP000198625"/>
    </source>
</evidence>
<organism evidence="1 2">
    <name type="scientific">Proteiniborus ethanoligenes</name>
    <dbReference type="NCBI Taxonomy" id="415015"/>
    <lineage>
        <taxon>Bacteria</taxon>
        <taxon>Bacillati</taxon>
        <taxon>Bacillota</taxon>
        <taxon>Clostridia</taxon>
        <taxon>Eubacteriales</taxon>
        <taxon>Proteiniborus</taxon>
    </lineage>
</organism>
<evidence type="ECO:0008006" key="3">
    <source>
        <dbReference type="Google" id="ProtNLM"/>
    </source>
</evidence>
<keyword evidence="2" id="KW-1185">Reference proteome</keyword>
<dbReference type="OrthoDB" id="2872190at2"/>
<evidence type="ECO:0000313" key="1">
    <source>
        <dbReference type="EMBL" id="SDY99865.1"/>
    </source>
</evidence>
<gene>
    <name evidence="1" type="ORF">SAMN05660462_01489</name>
</gene>
<reference evidence="1 2" key="1">
    <citation type="submission" date="2016-10" db="EMBL/GenBank/DDBJ databases">
        <authorList>
            <person name="de Groot N.N."/>
        </authorList>
    </citation>
    <scope>NUCLEOTIDE SEQUENCE [LARGE SCALE GENOMIC DNA]</scope>
    <source>
        <strain evidence="1 2">DSM 21650</strain>
    </source>
</reference>
<proteinExistence type="predicted"/>